<name>A0ABV1T9R5_9ACTN</name>
<dbReference type="PANTHER" id="PTHR33164">
    <property type="entry name" value="TRANSCRIPTIONAL REGULATOR, MARR FAMILY"/>
    <property type="match status" value="1"/>
</dbReference>
<dbReference type="SUPFAM" id="SSF46785">
    <property type="entry name" value="Winged helix' DNA-binding domain"/>
    <property type="match status" value="1"/>
</dbReference>
<dbReference type="Proteomes" id="UP001490365">
    <property type="component" value="Unassembled WGS sequence"/>
</dbReference>
<keyword evidence="3" id="KW-1185">Reference proteome</keyword>
<dbReference type="SMART" id="SM00347">
    <property type="entry name" value="HTH_MARR"/>
    <property type="match status" value="1"/>
</dbReference>
<dbReference type="InterPro" id="IPR036388">
    <property type="entry name" value="WH-like_DNA-bd_sf"/>
</dbReference>
<dbReference type="PANTHER" id="PTHR33164:SF95">
    <property type="entry name" value="TRANSCRIPTIONAL REGULATOR"/>
    <property type="match status" value="1"/>
</dbReference>
<evidence type="ECO:0000313" key="3">
    <source>
        <dbReference type="Proteomes" id="UP001490365"/>
    </source>
</evidence>
<dbReference type="InterPro" id="IPR039422">
    <property type="entry name" value="MarR/SlyA-like"/>
</dbReference>
<feature type="domain" description="HTH marR-type" evidence="1">
    <location>
        <begin position="1"/>
        <end position="145"/>
    </location>
</feature>
<protein>
    <submittedName>
        <fullName evidence="2">MarR family transcriptional regulator</fullName>
    </submittedName>
</protein>
<dbReference type="Gene3D" id="1.10.10.10">
    <property type="entry name" value="Winged helix-like DNA-binding domain superfamily/Winged helix DNA-binding domain"/>
    <property type="match status" value="1"/>
</dbReference>
<sequence>MSDADEDLRPPARLRALTSWQANKVSTIGARTTARHMPLTARSDFAVLAALEEYGALSQADLGRRLGLDRNDVSGIVGRLQAGGHVDRRVDPANRRRNLVTIQPAGLHYLEQIQLNADKAQAELLSALDADERSHLHALLAKVLTAHAPESA</sequence>
<dbReference type="InterPro" id="IPR036390">
    <property type="entry name" value="WH_DNA-bd_sf"/>
</dbReference>
<dbReference type="RefSeq" id="WP_351955459.1">
    <property type="nucleotide sequence ID" value="NZ_JBEOZM010000002.1"/>
</dbReference>
<dbReference type="PROSITE" id="PS50995">
    <property type="entry name" value="HTH_MARR_2"/>
    <property type="match status" value="1"/>
</dbReference>
<proteinExistence type="predicted"/>
<reference evidence="2 3" key="1">
    <citation type="submission" date="2024-06" db="EMBL/GenBank/DDBJ databases">
        <title>The Natural Products Discovery Center: Release of the First 8490 Sequenced Strains for Exploring Actinobacteria Biosynthetic Diversity.</title>
        <authorList>
            <person name="Kalkreuter E."/>
            <person name="Kautsar S.A."/>
            <person name="Yang D."/>
            <person name="Bader C.D."/>
            <person name="Teijaro C.N."/>
            <person name="Fluegel L."/>
            <person name="Davis C.M."/>
            <person name="Simpson J.R."/>
            <person name="Lauterbach L."/>
            <person name="Steele A.D."/>
            <person name="Gui C."/>
            <person name="Meng S."/>
            <person name="Li G."/>
            <person name="Viehrig K."/>
            <person name="Ye F."/>
            <person name="Su P."/>
            <person name="Kiefer A.F."/>
            <person name="Nichols A."/>
            <person name="Cepeda A.J."/>
            <person name="Yan W."/>
            <person name="Fan B."/>
            <person name="Jiang Y."/>
            <person name="Adhikari A."/>
            <person name="Zheng C.-J."/>
            <person name="Schuster L."/>
            <person name="Cowan T.M."/>
            <person name="Smanski M.J."/>
            <person name="Chevrette M.G."/>
            <person name="De Carvalho L.P.S."/>
            <person name="Shen B."/>
        </authorList>
    </citation>
    <scope>NUCLEOTIDE SEQUENCE [LARGE SCALE GENOMIC DNA]</scope>
    <source>
        <strain evidence="2 3">NPDC001694</strain>
    </source>
</reference>
<evidence type="ECO:0000313" key="2">
    <source>
        <dbReference type="EMBL" id="MER6266788.1"/>
    </source>
</evidence>
<comment type="caution">
    <text evidence="2">The sequence shown here is derived from an EMBL/GenBank/DDBJ whole genome shotgun (WGS) entry which is preliminary data.</text>
</comment>
<evidence type="ECO:0000259" key="1">
    <source>
        <dbReference type="PROSITE" id="PS50995"/>
    </source>
</evidence>
<gene>
    <name evidence="2" type="ORF">ABT211_05740</name>
</gene>
<organism evidence="2 3">
    <name type="scientific">Streptomyces sp. 900105755</name>
    <dbReference type="NCBI Taxonomy" id="3154389"/>
    <lineage>
        <taxon>Bacteria</taxon>
        <taxon>Bacillati</taxon>
        <taxon>Actinomycetota</taxon>
        <taxon>Actinomycetes</taxon>
        <taxon>Kitasatosporales</taxon>
        <taxon>Streptomycetaceae</taxon>
        <taxon>Streptomyces</taxon>
    </lineage>
</organism>
<dbReference type="PRINTS" id="PR00598">
    <property type="entry name" value="HTHMARR"/>
</dbReference>
<accession>A0ABV1T9R5</accession>
<dbReference type="InterPro" id="IPR000835">
    <property type="entry name" value="HTH_MarR-typ"/>
</dbReference>
<dbReference type="EMBL" id="JBEOZM010000002">
    <property type="protein sequence ID" value="MER6266788.1"/>
    <property type="molecule type" value="Genomic_DNA"/>
</dbReference>
<dbReference type="Pfam" id="PF12802">
    <property type="entry name" value="MarR_2"/>
    <property type="match status" value="1"/>
</dbReference>